<name>A0A401ZSG1_9CHLR</name>
<dbReference type="PANTHER" id="PTHR42788">
    <property type="entry name" value="TAURINE IMPORT ATP-BINDING PROTEIN-RELATED"/>
    <property type="match status" value="1"/>
</dbReference>
<dbReference type="InterPro" id="IPR003439">
    <property type="entry name" value="ABC_transporter-like_ATP-bd"/>
</dbReference>
<evidence type="ECO:0000259" key="4">
    <source>
        <dbReference type="PROSITE" id="PS50893"/>
    </source>
</evidence>
<protein>
    <submittedName>
        <fullName evidence="5">ABC transporter ATP-binding protein</fullName>
    </submittedName>
</protein>
<dbReference type="Pfam" id="PF09821">
    <property type="entry name" value="AAA_assoc_C"/>
    <property type="match status" value="1"/>
</dbReference>
<dbReference type="PROSITE" id="PS00211">
    <property type="entry name" value="ABC_TRANSPORTER_1"/>
    <property type="match status" value="1"/>
</dbReference>
<evidence type="ECO:0000313" key="6">
    <source>
        <dbReference type="Proteomes" id="UP000287224"/>
    </source>
</evidence>
<evidence type="ECO:0000256" key="1">
    <source>
        <dbReference type="ARBA" id="ARBA00022448"/>
    </source>
</evidence>
<dbReference type="InterPro" id="IPR050166">
    <property type="entry name" value="ABC_transporter_ATP-bind"/>
</dbReference>
<dbReference type="GO" id="GO:0016887">
    <property type="term" value="F:ATP hydrolysis activity"/>
    <property type="evidence" value="ECO:0007669"/>
    <property type="project" value="InterPro"/>
</dbReference>
<keyword evidence="1" id="KW-0813">Transport</keyword>
<keyword evidence="6" id="KW-1185">Reference proteome</keyword>
<dbReference type="EMBL" id="BIFQ01000002">
    <property type="protein sequence ID" value="GCE09746.1"/>
    <property type="molecule type" value="Genomic_DNA"/>
</dbReference>
<organism evidence="5 6">
    <name type="scientific">Dictyobacter aurantiacus</name>
    <dbReference type="NCBI Taxonomy" id="1936993"/>
    <lineage>
        <taxon>Bacteria</taxon>
        <taxon>Bacillati</taxon>
        <taxon>Chloroflexota</taxon>
        <taxon>Ktedonobacteria</taxon>
        <taxon>Ktedonobacterales</taxon>
        <taxon>Dictyobacteraceae</taxon>
        <taxon>Dictyobacter</taxon>
    </lineage>
</organism>
<dbReference type="OrthoDB" id="9784450at2"/>
<keyword evidence="3 5" id="KW-0067">ATP-binding</keyword>
<dbReference type="SMART" id="SM00382">
    <property type="entry name" value="AAA"/>
    <property type="match status" value="1"/>
</dbReference>
<dbReference type="AlphaFoldDB" id="A0A401ZSG1"/>
<dbReference type="Pfam" id="PF00005">
    <property type="entry name" value="ABC_tran"/>
    <property type="match status" value="1"/>
</dbReference>
<dbReference type="InterPro" id="IPR027417">
    <property type="entry name" value="P-loop_NTPase"/>
</dbReference>
<dbReference type="Proteomes" id="UP000287224">
    <property type="component" value="Unassembled WGS sequence"/>
</dbReference>
<dbReference type="GO" id="GO:0005524">
    <property type="term" value="F:ATP binding"/>
    <property type="evidence" value="ECO:0007669"/>
    <property type="project" value="UniProtKB-KW"/>
</dbReference>
<comment type="caution">
    <text evidence="5">The sequence shown here is derived from an EMBL/GenBank/DDBJ whole genome shotgun (WGS) entry which is preliminary data.</text>
</comment>
<dbReference type="InterPro" id="IPR018632">
    <property type="entry name" value="AAA-associated_dom_C"/>
</dbReference>
<dbReference type="RefSeq" id="WP_126602456.1">
    <property type="nucleotide sequence ID" value="NZ_BIFQ01000002.1"/>
</dbReference>
<dbReference type="InterPro" id="IPR003593">
    <property type="entry name" value="AAA+_ATPase"/>
</dbReference>
<dbReference type="PROSITE" id="PS50893">
    <property type="entry name" value="ABC_TRANSPORTER_2"/>
    <property type="match status" value="1"/>
</dbReference>
<sequence>MVNFNIHAGETLLEARNVKKIYDMDGKRPRGVNPPVVLDDIDLKINAGEFVALLGPSGSGKSTLLRILAGLLRPTEGQVLFKGMPQHGPNPHLSIVFQTFALFPWLTVLQNVELGLEAQEVPPTQRMRRSLAAIDTIGLDGFEDAYPKELSGGMRQRVGFARALVVEPELLFMDEPFSALDVLTAANLRKELLSLWREHKIPTRAILMVTHNIDDAVLMADRIVVLGANPGIIRVELPGLPIEQRDANNTNYTKMVDLIYRIMTSPRADISTLMPQEKKVATSGKLAPVRTQPYQVLPHVAISDVTGLIELVHAKGGREDLYQLGRDLQLEVDDLLPLVDAAHILGFAEAREGDLILTETGKRFAEAGVLEEKDLFRQQAIKNVTMLRHIVRDLAREPGHTLPEERFLSELHEHFSDDESWSQLETAINWGRYAELFSYQEERGVFRLEEPETVAALVS</sequence>
<evidence type="ECO:0000313" key="5">
    <source>
        <dbReference type="EMBL" id="GCE09746.1"/>
    </source>
</evidence>
<dbReference type="PANTHER" id="PTHR42788:SF13">
    <property type="entry name" value="ALIPHATIC SULFONATES IMPORT ATP-BINDING PROTEIN SSUB"/>
    <property type="match status" value="1"/>
</dbReference>
<reference evidence="6" key="1">
    <citation type="submission" date="2018-12" db="EMBL/GenBank/DDBJ databases">
        <title>Tengunoibacter tsumagoiensis gen. nov., sp. nov., Dictyobacter kobayashii sp. nov., D. alpinus sp. nov., and D. joshuensis sp. nov. and description of Dictyobacteraceae fam. nov. within the order Ktedonobacterales isolated from Tengu-no-mugimeshi.</title>
        <authorList>
            <person name="Wang C.M."/>
            <person name="Zheng Y."/>
            <person name="Sakai Y."/>
            <person name="Toyoda A."/>
            <person name="Minakuchi Y."/>
            <person name="Abe K."/>
            <person name="Yokota A."/>
            <person name="Yabe S."/>
        </authorList>
    </citation>
    <scope>NUCLEOTIDE SEQUENCE [LARGE SCALE GENOMIC DNA]</scope>
    <source>
        <strain evidence="6">S-27</strain>
    </source>
</reference>
<dbReference type="InterPro" id="IPR017871">
    <property type="entry name" value="ABC_transporter-like_CS"/>
</dbReference>
<dbReference type="SUPFAM" id="SSF52540">
    <property type="entry name" value="P-loop containing nucleoside triphosphate hydrolases"/>
    <property type="match status" value="1"/>
</dbReference>
<dbReference type="Gene3D" id="3.40.50.300">
    <property type="entry name" value="P-loop containing nucleotide triphosphate hydrolases"/>
    <property type="match status" value="1"/>
</dbReference>
<proteinExistence type="predicted"/>
<accession>A0A401ZSG1</accession>
<keyword evidence="2" id="KW-0547">Nucleotide-binding</keyword>
<feature type="domain" description="ABC transporter" evidence="4">
    <location>
        <begin position="13"/>
        <end position="255"/>
    </location>
</feature>
<evidence type="ECO:0000256" key="2">
    <source>
        <dbReference type="ARBA" id="ARBA00022741"/>
    </source>
</evidence>
<evidence type="ECO:0000256" key="3">
    <source>
        <dbReference type="ARBA" id="ARBA00022840"/>
    </source>
</evidence>
<dbReference type="CDD" id="cd03293">
    <property type="entry name" value="ABC_NrtD_SsuB_transporters"/>
    <property type="match status" value="1"/>
</dbReference>
<gene>
    <name evidence="5" type="ORF">KDAU_70750</name>
</gene>